<sequence length="781" mass="90441">MAHHQDLAPTQGYEKLQWKRNLPSRGFRPSVWLGLLVAMSSYGFYKIIEGNREQVELSREKLWARINVLPLLQAEQDRDVLRRSLAYYNREAEIMKDVPWWEVKNTYSDKNEFHPPHTVLYVLYTTLLLTRLHAAVYAIIPDCDEVFNFWEPLNFLTRFFGKQTWEYSPEYAIRSYAYLAQYSLLIYPISWLKYALSLYHVAVPSYTLFYLVRVILAASFTLAEIKLSKSLKFLNKNIQNWFLLSQILSPGMYQAAVSILPSSYTLLFGIISTTYIIHFFNTEKFISSIDTELVNLEDKANTIKDAPQVDELAPRTNMLLNLYRVSSPLITKSYTMATLLTAVAGFVGWPFSMVLIVPFITYSLINSLVFSPKSVLKNDYSVMRLFSIYLLSGLSCVFFIAYFIAQFDSLFYKKTAYVGFNILSYNVFHASDSTGPDIFGTEDFLWYFKNLLLNFHIFFVIGALNFLTLFNRYQLVIYKLPLLIWFGIFVSQAHKEERFMYPIYHLISISFAQFMSCETFNVNCFTKITKKILNYVVLSTTVFLFLTRVNNMNTNYSAPINVFKYLSDSTVDNHSSVIENVCIGREWYHYPSSLFLNDNQRLKFTQSSFDGMLPGDFLEPAVHSFEGLVKTTSAIPAGFNNMNKYNPDFVVSSSECSFYVDIDMKYSAKDATSLENPEWEILYCETILDADNSSGIEKSLSIKSFIDDFIVKPWFKLQSDLSTIELNRKLMEMYGIEDADGTKMFDGLYANLNTLQAFINENFSYIVGEVKMNNFCVARRR</sequence>
<comment type="subcellular location">
    <subcellularLocation>
        <location evidence="1 10">Endoplasmic reticulum membrane</location>
        <topology evidence="1 10">Multi-pass membrane protein</topology>
    </subcellularLocation>
</comment>
<evidence type="ECO:0000256" key="3">
    <source>
        <dbReference type="ARBA" id="ARBA00007063"/>
    </source>
</evidence>
<dbReference type="Pfam" id="PF03901">
    <property type="entry name" value="Glyco_transf_22"/>
    <property type="match status" value="1"/>
</dbReference>
<feature type="transmembrane region" description="Helical" evidence="10">
    <location>
        <begin position="532"/>
        <end position="549"/>
    </location>
</feature>
<dbReference type="GO" id="GO:0005789">
    <property type="term" value="C:endoplasmic reticulum membrane"/>
    <property type="evidence" value="ECO:0007669"/>
    <property type="project" value="UniProtKB-SubCell"/>
</dbReference>
<proteinExistence type="inferred from homology"/>
<evidence type="ECO:0000256" key="7">
    <source>
        <dbReference type="ARBA" id="ARBA00022824"/>
    </source>
</evidence>
<comment type="similarity">
    <text evidence="3 10">Belongs to the glycosyltransferase 22 family.</text>
</comment>
<feature type="transmembrane region" description="Helical" evidence="10">
    <location>
        <begin position="262"/>
        <end position="280"/>
    </location>
</feature>
<keyword evidence="9 10" id="KW-0472">Membrane</keyword>
<dbReference type="OrthoDB" id="497541at2759"/>
<evidence type="ECO:0000256" key="10">
    <source>
        <dbReference type="RuleBase" id="RU363075"/>
    </source>
</evidence>
<dbReference type="InterPro" id="IPR009346">
    <property type="entry name" value="GRIM-19"/>
</dbReference>
<dbReference type="EC" id="2.4.1.-" evidence="10"/>
<dbReference type="PANTHER" id="PTHR22760:SF2">
    <property type="entry name" value="ALPHA-1,2-MANNOSYLTRANSFERASE ALG9"/>
    <property type="match status" value="1"/>
</dbReference>
<keyword evidence="4 10" id="KW-0328">Glycosyltransferase</keyword>
<dbReference type="PANTHER" id="PTHR22760">
    <property type="entry name" value="GLYCOSYLTRANSFERASE"/>
    <property type="match status" value="1"/>
</dbReference>
<evidence type="ECO:0000313" key="12">
    <source>
        <dbReference type="Proteomes" id="UP000094455"/>
    </source>
</evidence>
<evidence type="ECO:0000256" key="6">
    <source>
        <dbReference type="ARBA" id="ARBA00022692"/>
    </source>
</evidence>
<keyword evidence="8 10" id="KW-1133">Transmembrane helix</keyword>
<keyword evidence="12" id="KW-1185">Reference proteome</keyword>
<feature type="transmembrane region" description="Helical" evidence="10">
    <location>
        <begin position="385"/>
        <end position="403"/>
    </location>
</feature>
<dbReference type="InterPro" id="IPR005599">
    <property type="entry name" value="GPI_mannosylTrfase"/>
</dbReference>
<dbReference type="GO" id="GO:0006487">
    <property type="term" value="P:protein N-linked glycosylation"/>
    <property type="evidence" value="ECO:0007669"/>
    <property type="project" value="TreeGrafter"/>
</dbReference>
<feature type="transmembrane region" description="Helical" evidence="10">
    <location>
        <begin position="451"/>
        <end position="469"/>
    </location>
</feature>
<keyword evidence="7 10" id="KW-0256">Endoplasmic reticulum</keyword>
<organism evidence="11 12">
    <name type="scientific">Pichia membranifaciens NRRL Y-2026</name>
    <dbReference type="NCBI Taxonomy" id="763406"/>
    <lineage>
        <taxon>Eukaryota</taxon>
        <taxon>Fungi</taxon>
        <taxon>Dikarya</taxon>
        <taxon>Ascomycota</taxon>
        <taxon>Saccharomycotina</taxon>
        <taxon>Pichiomycetes</taxon>
        <taxon>Pichiales</taxon>
        <taxon>Pichiaceae</taxon>
        <taxon>Pichia</taxon>
    </lineage>
</organism>
<evidence type="ECO:0000256" key="2">
    <source>
        <dbReference type="ARBA" id="ARBA00004922"/>
    </source>
</evidence>
<evidence type="ECO:0000256" key="1">
    <source>
        <dbReference type="ARBA" id="ARBA00004477"/>
    </source>
</evidence>
<comment type="pathway">
    <text evidence="2">Protein modification; protein glycosylation.</text>
</comment>
<feature type="transmembrane region" description="Helical" evidence="10">
    <location>
        <begin position="499"/>
        <end position="520"/>
    </location>
</feature>
<dbReference type="Pfam" id="PF06212">
    <property type="entry name" value="GRIM-19"/>
    <property type="match status" value="1"/>
</dbReference>
<evidence type="ECO:0000256" key="8">
    <source>
        <dbReference type="ARBA" id="ARBA00022989"/>
    </source>
</evidence>
<evidence type="ECO:0000256" key="4">
    <source>
        <dbReference type="ARBA" id="ARBA00022676"/>
    </source>
</evidence>
<dbReference type="UniPathway" id="UPA00378"/>
<dbReference type="EMBL" id="KV454001">
    <property type="protein sequence ID" value="ODQ49347.1"/>
    <property type="molecule type" value="Genomic_DNA"/>
</dbReference>
<accession>A0A1E3NT66</accession>
<feature type="transmembrane region" description="Helical" evidence="10">
    <location>
        <begin position="339"/>
        <end position="365"/>
    </location>
</feature>
<dbReference type="GO" id="GO:0000026">
    <property type="term" value="F:alpha-1,2-mannosyltransferase activity"/>
    <property type="evidence" value="ECO:0007669"/>
    <property type="project" value="TreeGrafter"/>
</dbReference>
<protein>
    <recommendedName>
        <fullName evidence="10">Mannosyltransferase</fullName>
        <ecNumber evidence="10">2.4.1.-</ecNumber>
    </recommendedName>
</protein>
<feature type="transmembrane region" description="Helical" evidence="10">
    <location>
        <begin position="208"/>
        <end position="225"/>
    </location>
</feature>
<evidence type="ECO:0000256" key="9">
    <source>
        <dbReference type="ARBA" id="ARBA00023136"/>
    </source>
</evidence>
<dbReference type="STRING" id="763406.A0A1E3NT66"/>
<keyword evidence="6 10" id="KW-0812">Transmembrane</keyword>
<evidence type="ECO:0000313" key="11">
    <source>
        <dbReference type="EMBL" id="ODQ49347.1"/>
    </source>
</evidence>
<evidence type="ECO:0000256" key="5">
    <source>
        <dbReference type="ARBA" id="ARBA00022679"/>
    </source>
</evidence>
<dbReference type="GeneID" id="30180451"/>
<keyword evidence="5" id="KW-0808">Transferase</keyword>
<reference evidence="11 12" key="1">
    <citation type="journal article" date="2016" name="Proc. Natl. Acad. Sci. U.S.A.">
        <title>Comparative genomics of biotechnologically important yeasts.</title>
        <authorList>
            <person name="Riley R."/>
            <person name="Haridas S."/>
            <person name="Wolfe K.H."/>
            <person name="Lopes M.R."/>
            <person name="Hittinger C.T."/>
            <person name="Goeker M."/>
            <person name="Salamov A.A."/>
            <person name="Wisecaver J.H."/>
            <person name="Long T.M."/>
            <person name="Calvey C.H."/>
            <person name="Aerts A.L."/>
            <person name="Barry K.W."/>
            <person name="Choi C."/>
            <person name="Clum A."/>
            <person name="Coughlan A.Y."/>
            <person name="Deshpande S."/>
            <person name="Douglass A.P."/>
            <person name="Hanson S.J."/>
            <person name="Klenk H.-P."/>
            <person name="LaButti K.M."/>
            <person name="Lapidus A."/>
            <person name="Lindquist E.A."/>
            <person name="Lipzen A.M."/>
            <person name="Meier-Kolthoff J.P."/>
            <person name="Ohm R.A."/>
            <person name="Otillar R.P."/>
            <person name="Pangilinan J.L."/>
            <person name="Peng Y."/>
            <person name="Rokas A."/>
            <person name="Rosa C.A."/>
            <person name="Scheuner C."/>
            <person name="Sibirny A.A."/>
            <person name="Slot J.C."/>
            <person name="Stielow J.B."/>
            <person name="Sun H."/>
            <person name="Kurtzman C.P."/>
            <person name="Blackwell M."/>
            <person name="Grigoriev I.V."/>
            <person name="Jeffries T.W."/>
        </authorList>
    </citation>
    <scope>NUCLEOTIDE SEQUENCE [LARGE SCALE GENOMIC DNA]</scope>
    <source>
        <strain evidence="11 12">NRRL Y-2026</strain>
    </source>
</reference>
<dbReference type="AlphaFoldDB" id="A0A1E3NT66"/>
<feature type="transmembrane region" description="Helical" evidence="10">
    <location>
        <begin position="476"/>
        <end position="493"/>
    </location>
</feature>
<dbReference type="Proteomes" id="UP000094455">
    <property type="component" value="Unassembled WGS sequence"/>
</dbReference>
<dbReference type="RefSeq" id="XP_019020460.1">
    <property type="nucleotide sequence ID" value="XM_019163764.1"/>
</dbReference>
<name>A0A1E3NT66_9ASCO</name>
<gene>
    <name evidence="11" type="ORF">PICMEDRAFT_70896</name>
</gene>